<comment type="caution">
    <text evidence="4">The sequence shown here is derived from an EMBL/GenBank/DDBJ whole genome shotgun (WGS) entry which is preliminary data.</text>
</comment>
<dbReference type="RefSeq" id="WP_111345491.1">
    <property type="nucleotide sequence ID" value="NZ_JAIWKD010000002.1"/>
</dbReference>
<dbReference type="SUPFAM" id="SSF53335">
    <property type="entry name" value="S-adenosyl-L-methionine-dependent methyltransferases"/>
    <property type="match status" value="1"/>
</dbReference>
<dbReference type="Gene3D" id="3.40.50.150">
    <property type="entry name" value="Vaccinia Virus protein VP39"/>
    <property type="match status" value="1"/>
</dbReference>
<dbReference type="OrthoDB" id="5289726at2"/>
<dbReference type="Proteomes" id="UP000249590">
    <property type="component" value="Unassembled WGS sequence"/>
</dbReference>
<dbReference type="GO" id="GO:0032259">
    <property type="term" value="P:methylation"/>
    <property type="evidence" value="ECO:0007669"/>
    <property type="project" value="UniProtKB-KW"/>
</dbReference>
<evidence type="ECO:0000259" key="3">
    <source>
        <dbReference type="Pfam" id="PF10017"/>
    </source>
</evidence>
<dbReference type="PANTHER" id="PTHR43397">
    <property type="entry name" value="ERGOTHIONEINE BIOSYNTHESIS PROTEIN 1"/>
    <property type="match status" value="1"/>
</dbReference>
<keyword evidence="2 4" id="KW-0808">Transferase</keyword>
<keyword evidence="5" id="KW-1185">Reference proteome</keyword>
<feature type="domain" description="Histidine-specific methyltransferase SAM-dependent" evidence="3">
    <location>
        <begin position="14"/>
        <end position="307"/>
    </location>
</feature>
<accession>A0A8B2NWF8</accession>
<dbReference type="NCBIfam" id="TIGR03438">
    <property type="entry name" value="egtD_ergothio"/>
    <property type="match status" value="1"/>
</dbReference>
<evidence type="ECO:0000256" key="2">
    <source>
        <dbReference type="ARBA" id="ARBA00022679"/>
    </source>
</evidence>
<keyword evidence="1 4" id="KW-0489">Methyltransferase</keyword>
<sequence length="310" mass="34007">MDKPVVTNAALLEAARDGLTRGRKTMEPKWLYDAAGSELFVQITELPEYYPTRTEERILREHLERLAAQVPSRAELVELGSGASSKTRLLLDRLDALASYVPIDVSSDFLDATATELAADYPELEITPVVGDFTEPLALPPEAGPRVAFFPGSTIGNLDPAAAVALLEEVRSWPGIRAFILGVDLVKDPGTLVRAYDDAAGVTAAFNLNLLHRMNREIGTDFDTERFAHRAVWNAEEARIEMHLVSQADQRVHVGDRTAEFAAGETIHTESSRKFTRRSLEALCGSAGWRIADFLSDDAEMFGVAVLVPM</sequence>
<dbReference type="InterPro" id="IPR029063">
    <property type="entry name" value="SAM-dependent_MTases_sf"/>
</dbReference>
<reference evidence="4 5" key="1">
    <citation type="submission" date="2018-05" db="EMBL/GenBank/DDBJ databases">
        <title>Acuticoccus sediminis sp. nov., isolated from deep-sea sediment of Indian Ocean.</title>
        <authorList>
            <person name="Liu X."/>
            <person name="Lai Q."/>
            <person name="Du Y."/>
            <person name="Sun F."/>
            <person name="Zhang X."/>
            <person name="Wang S."/>
            <person name="Shao Z."/>
        </authorList>
    </citation>
    <scope>NUCLEOTIDE SEQUENCE [LARGE SCALE GENOMIC DNA]</scope>
    <source>
        <strain evidence="4 5">PTG4-2</strain>
    </source>
</reference>
<dbReference type="InterPro" id="IPR019257">
    <property type="entry name" value="MeTrfase_dom"/>
</dbReference>
<dbReference type="Pfam" id="PF10017">
    <property type="entry name" value="Methyltransf_33"/>
    <property type="match status" value="1"/>
</dbReference>
<dbReference type="GO" id="GO:0008168">
    <property type="term" value="F:methyltransferase activity"/>
    <property type="evidence" value="ECO:0007669"/>
    <property type="project" value="UniProtKB-KW"/>
</dbReference>
<gene>
    <name evidence="4" type="primary">egtD</name>
    <name evidence="4" type="ORF">DLJ53_12245</name>
</gene>
<dbReference type="PIRSF" id="PIRSF018005">
    <property type="entry name" value="UCP018005"/>
    <property type="match status" value="1"/>
</dbReference>
<evidence type="ECO:0000313" key="4">
    <source>
        <dbReference type="EMBL" id="RAI02133.1"/>
    </source>
</evidence>
<dbReference type="InterPro" id="IPR017804">
    <property type="entry name" value="MeTrfase_EgtD-like"/>
</dbReference>
<name>A0A8B2NWF8_9HYPH</name>
<dbReference type="PANTHER" id="PTHR43397:SF1">
    <property type="entry name" value="ERGOTHIONEINE BIOSYNTHESIS PROTEIN 1"/>
    <property type="match status" value="1"/>
</dbReference>
<dbReference type="AlphaFoldDB" id="A0A8B2NWF8"/>
<proteinExistence type="predicted"/>
<dbReference type="InterPro" id="IPR051128">
    <property type="entry name" value="EgtD_Methyltrsf_superfamily"/>
</dbReference>
<dbReference type="InterPro" id="IPR035094">
    <property type="entry name" value="EgtD"/>
</dbReference>
<organism evidence="4 5">
    <name type="scientific">Acuticoccus sediminis</name>
    <dbReference type="NCBI Taxonomy" id="2184697"/>
    <lineage>
        <taxon>Bacteria</taxon>
        <taxon>Pseudomonadati</taxon>
        <taxon>Pseudomonadota</taxon>
        <taxon>Alphaproteobacteria</taxon>
        <taxon>Hyphomicrobiales</taxon>
        <taxon>Amorphaceae</taxon>
        <taxon>Acuticoccus</taxon>
    </lineage>
</organism>
<evidence type="ECO:0000256" key="1">
    <source>
        <dbReference type="ARBA" id="ARBA00022603"/>
    </source>
</evidence>
<protein>
    <submittedName>
        <fullName evidence="4">L-histidine N(Alpha)-methyltransferase</fullName>
    </submittedName>
</protein>
<dbReference type="EMBL" id="QHHQ01000002">
    <property type="protein sequence ID" value="RAI02133.1"/>
    <property type="molecule type" value="Genomic_DNA"/>
</dbReference>
<evidence type="ECO:0000313" key="5">
    <source>
        <dbReference type="Proteomes" id="UP000249590"/>
    </source>
</evidence>